<dbReference type="GO" id="GO:0016491">
    <property type="term" value="F:oxidoreductase activity"/>
    <property type="evidence" value="ECO:0007669"/>
    <property type="project" value="TreeGrafter"/>
</dbReference>
<dbReference type="GO" id="GO:0005737">
    <property type="term" value="C:cytoplasm"/>
    <property type="evidence" value="ECO:0007669"/>
    <property type="project" value="TreeGrafter"/>
</dbReference>
<reference evidence="1 2" key="1">
    <citation type="journal article" date="2010" name="Cell">
        <title>The genome of Naegleria gruberi illuminates early eukaryotic versatility.</title>
        <authorList>
            <person name="Fritz-Laylin L.K."/>
            <person name="Prochnik S.E."/>
            <person name="Ginger M.L."/>
            <person name="Dacks J.B."/>
            <person name="Carpenter M.L."/>
            <person name="Field M.C."/>
            <person name="Kuo A."/>
            <person name="Paredez A."/>
            <person name="Chapman J."/>
            <person name="Pham J."/>
            <person name="Shu S."/>
            <person name="Neupane R."/>
            <person name="Cipriano M."/>
            <person name="Mancuso J."/>
            <person name="Tu H."/>
            <person name="Salamov A."/>
            <person name="Lindquist E."/>
            <person name="Shapiro H."/>
            <person name="Lucas S."/>
            <person name="Grigoriev I.V."/>
            <person name="Cande W.Z."/>
            <person name="Fulton C."/>
            <person name="Rokhsar D.S."/>
            <person name="Dawson S.C."/>
        </authorList>
    </citation>
    <scope>NUCLEOTIDE SEQUENCE [LARGE SCALE GENOMIC DNA]</scope>
    <source>
        <strain evidence="1 2">NEG-M</strain>
    </source>
</reference>
<proteinExistence type="predicted"/>
<sequence length="368" mass="41937">MCDTCSLFNSRMRSLKRDLVGKVAIVTGARIKIGFETARALLKNGATVIATSRFTHDAYEKYAECDDFEDWQSRLFIYPLNLKDGDSILSFCAYVKNNFSKIDILINNAAQTVRRPLKYYEKLLEKEKSNLSETHLGEIKTNDSTELVLKNENKKIVIYSDELSIKNHCLNITEHYSLTKEDFDSNLHSMFPEGETDQFGEQKDNRTHHSWTYLLPEIDAIELLETTMINNIAPTIIVSQLMDIMKPKVEDLENVTAEDILTGKNSSYIINVVSHEGIFNIDGKTDGHVHTNMSKAALNMLTRSASNYYAKNGILMNSCDTGWISSAIKTFMKPPLTVKDGAYRILYPILTCSLDYGKLYKNYHESKW</sequence>
<keyword evidence="2" id="KW-1185">Reference proteome</keyword>
<dbReference type="SUPFAM" id="SSF51735">
    <property type="entry name" value="NAD(P)-binding Rossmann-fold domains"/>
    <property type="match status" value="1"/>
</dbReference>
<dbReference type="EMBL" id="GG738891">
    <property type="protein sequence ID" value="EFC40572.1"/>
    <property type="molecule type" value="Genomic_DNA"/>
</dbReference>
<dbReference type="Gene3D" id="3.40.50.720">
    <property type="entry name" value="NAD(P)-binding Rossmann-like Domain"/>
    <property type="match status" value="2"/>
</dbReference>
<dbReference type="VEuPathDB" id="AmoebaDB:NAEGRDRAFT_71518"/>
<name>D2VRA5_NAEGR</name>
<dbReference type="AlphaFoldDB" id="D2VRA5"/>
<dbReference type="GeneID" id="8854620"/>
<dbReference type="InterPro" id="IPR051468">
    <property type="entry name" value="Fungal_SecMetab_SDRs"/>
</dbReference>
<evidence type="ECO:0000313" key="1">
    <source>
        <dbReference type="EMBL" id="EFC40572.1"/>
    </source>
</evidence>
<dbReference type="KEGG" id="ngr:NAEGRDRAFT_71518"/>
<dbReference type="eggNOG" id="KOG1208">
    <property type="taxonomic scope" value="Eukaryota"/>
</dbReference>
<protein>
    <submittedName>
        <fullName evidence="1">Predicted protein</fullName>
    </submittedName>
</protein>
<dbReference type="OrthoDB" id="191139at2759"/>
<dbReference type="InterPro" id="IPR002347">
    <property type="entry name" value="SDR_fam"/>
</dbReference>
<dbReference type="PANTHER" id="PTHR43544:SF2">
    <property type="entry name" value="OXIDOREDUCTASE"/>
    <property type="match status" value="1"/>
</dbReference>
<gene>
    <name evidence="1" type="ORF">NAEGRDRAFT_71518</name>
</gene>
<dbReference type="RefSeq" id="XP_002673316.1">
    <property type="nucleotide sequence ID" value="XM_002673270.1"/>
</dbReference>
<dbReference type="OMA" id="CFLKDYA"/>
<organism evidence="2">
    <name type="scientific">Naegleria gruberi</name>
    <name type="common">Amoeba</name>
    <dbReference type="NCBI Taxonomy" id="5762"/>
    <lineage>
        <taxon>Eukaryota</taxon>
        <taxon>Discoba</taxon>
        <taxon>Heterolobosea</taxon>
        <taxon>Tetramitia</taxon>
        <taxon>Eutetramitia</taxon>
        <taxon>Vahlkampfiidae</taxon>
        <taxon>Naegleria</taxon>
    </lineage>
</organism>
<accession>D2VRA5</accession>
<dbReference type="STRING" id="5762.D2VRA5"/>
<evidence type="ECO:0000313" key="2">
    <source>
        <dbReference type="Proteomes" id="UP000006671"/>
    </source>
</evidence>
<dbReference type="PRINTS" id="PR00081">
    <property type="entry name" value="GDHRDH"/>
</dbReference>
<dbReference type="InParanoid" id="D2VRA5"/>
<dbReference type="InterPro" id="IPR036291">
    <property type="entry name" value="NAD(P)-bd_dom_sf"/>
</dbReference>
<dbReference type="Proteomes" id="UP000006671">
    <property type="component" value="Unassembled WGS sequence"/>
</dbReference>
<dbReference type="Pfam" id="PF00106">
    <property type="entry name" value="adh_short"/>
    <property type="match status" value="1"/>
</dbReference>
<dbReference type="PANTHER" id="PTHR43544">
    <property type="entry name" value="SHORT-CHAIN DEHYDROGENASE/REDUCTASE"/>
    <property type="match status" value="1"/>
</dbReference>